<evidence type="ECO:0000256" key="1">
    <source>
        <dbReference type="SAM" id="Phobius"/>
    </source>
</evidence>
<dbReference type="STRING" id="984485.A0A1E4RNA4"/>
<feature type="domain" description="Calcineurin-like phosphoesterase" evidence="2">
    <location>
        <begin position="250"/>
        <end position="491"/>
    </location>
</feature>
<accession>A0A1E4RNA4</accession>
<dbReference type="GO" id="GO:0004721">
    <property type="term" value="F:phosphoprotein phosphatase activity"/>
    <property type="evidence" value="ECO:0007669"/>
    <property type="project" value="TreeGrafter"/>
</dbReference>
<dbReference type="RefSeq" id="XP_020077831.1">
    <property type="nucleotide sequence ID" value="XM_020219241.1"/>
</dbReference>
<keyword evidence="1" id="KW-1133">Transmembrane helix</keyword>
<dbReference type="Gene3D" id="3.60.21.10">
    <property type="match status" value="1"/>
</dbReference>
<dbReference type="SUPFAM" id="SSF56300">
    <property type="entry name" value="Metallo-dependent phosphatases"/>
    <property type="match status" value="1"/>
</dbReference>
<dbReference type="EMBL" id="KV454539">
    <property type="protein sequence ID" value="ODV68764.1"/>
    <property type="molecule type" value="Genomic_DNA"/>
</dbReference>
<evidence type="ECO:0000313" key="3">
    <source>
        <dbReference type="EMBL" id="ODV68764.1"/>
    </source>
</evidence>
<name>A0A1E4RNA4_9ASCO</name>
<evidence type="ECO:0000259" key="2">
    <source>
        <dbReference type="Pfam" id="PF00149"/>
    </source>
</evidence>
<sequence length="569" mass="65715">MKPLRCFRIRKVNLLVIILTLLGLIIYSLNYHFQVSIDKSLLTSSSKDLTRLFPDHLENPSVEEILAVNATITSIEIRRCLKYFTCNSIPEPTAKKSILEYKTPLNLYSSSWFDYHIYMVYERTDDLENVLTDIQILPNGKDPITPANQPGKWISNKFNSNINIWLYYSPNTHQTRMIRDIDVLFGHNDLSDDRPYWKYQPNPILLPFTLSIPPHLSLLKFSQDDLKEVDSKFNDLKAKNIILSNHENYKIMQISDLHFGQNLGLCLDGDNSNCKSDYKTVKFMELAIKADKPDLVVITGDLIDFRRLKNFKSVILKALSPILKNRIPFVFTFGESDYNIDNDITKKRFLKFISSLPLCYNKPEPEDNSLHGLSNYNLNVYYVENNDIDINNLALNKPNAHIAILDSENKKIDSSQINYLYRLNGDFDATSKIFKLLFFHYPLPNFRPQGKFKLIGGYNMKSNLNSASNPKFKNDIINMGYHVVSVGHEHENDACLLSYLDNDDSKLIWLCYNSITGDSGQTDLNNDYQRKLRMFSMDLADNSENKRLLSWKVGESDAGAIDYQKIFSF</sequence>
<dbReference type="Pfam" id="PF00149">
    <property type="entry name" value="Metallophos"/>
    <property type="match status" value="1"/>
</dbReference>
<dbReference type="InterPro" id="IPR029052">
    <property type="entry name" value="Metallo-depent_PP-like"/>
</dbReference>
<dbReference type="PANTHER" id="PTHR32440:SF0">
    <property type="entry name" value="PHOSPHATASE DCR2-RELATED"/>
    <property type="match status" value="1"/>
</dbReference>
<dbReference type="GeneID" id="30993791"/>
<dbReference type="InterPro" id="IPR004843">
    <property type="entry name" value="Calcineurin-like_PHP"/>
</dbReference>
<keyword evidence="1" id="KW-0472">Membrane</keyword>
<gene>
    <name evidence="3" type="ORF">HYPBUDRAFT_120432</name>
</gene>
<dbReference type="PANTHER" id="PTHR32440">
    <property type="entry name" value="PHOSPHATASE DCR2-RELATED-RELATED"/>
    <property type="match status" value="1"/>
</dbReference>
<dbReference type="GO" id="GO:0005737">
    <property type="term" value="C:cytoplasm"/>
    <property type="evidence" value="ECO:0007669"/>
    <property type="project" value="TreeGrafter"/>
</dbReference>
<protein>
    <submittedName>
        <fullName evidence="3">Metallo-dependent phosphatase</fullName>
    </submittedName>
</protein>
<keyword evidence="1" id="KW-0812">Transmembrane</keyword>
<evidence type="ECO:0000313" key="4">
    <source>
        <dbReference type="Proteomes" id="UP000095085"/>
    </source>
</evidence>
<dbReference type="AlphaFoldDB" id="A0A1E4RNA4"/>
<dbReference type="Proteomes" id="UP000095085">
    <property type="component" value="Unassembled WGS sequence"/>
</dbReference>
<proteinExistence type="predicted"/>
<keyword evidence="4" id="KW-1185">Reference proteome</keyword>
<reference evidence="4" key="1">
    <citation type="submission" date="2016-05" db="EMBL/GenBank/DDBJ databases">
        <title>Comparative genomics of biotechnologically important yeasts.</title>
        <authorList>
            <consortium name="DOE Joint Genome Institute"/>
            <person name="Riley R."/>
            <person name="Haridas S."/>
            <person name="Wolfe K.H."/>
            <person name="Lopes M.R."/>
            <person name="Hittinger C.T."/>
            <person name="Goker M."/>
            <person name="Salamov A."/>
            <person name="Wisecaver J."/>
            <person name="Long T.M."/>
            <person name="Aerts A.L."/>
            <person name="Barry K."/>
            <person name="Choi C."/>
            <person name="Clum A."/>
            <person name="Coughlan A.Y."/>
            <person name="Deshpande S."/>
            <person name="Douglass A.P."/>
            <person name="Hanson S.J."/>
            <person name="Klenk H.-P."/>
            <person name="Labutti K."/>
            <person name="Lapidus A."/>
            <person name="Lindquist E."/>
            <person name="Lipzen A."/>
            <person name="Meier-Kolthoff J.P."/>
            <person name="Ohm R.A."/>
            <person name="Otillar R.P."/>
            <person name="Pangilinan J."/>
            <person name="Peng Y."/>
            <person name="Rokas A."/>
            <person name="Rosa C.A."/>
            <person name="Scheuner C."/>
            <person name="Sibirny A.A."/>
            <person name="Slot J.C."/>
            <person name="Stielow J.B."/>
            <person name="Sun H."/>
            <person name="Kurtzman C.P."/>
            <person name="Blackwell M."/>
            <person name="Grigoriev I.V."/>
            <person name="Jeffries T.W."/>
        </authorList>
    </citation>
    <scope>NUCLEOTIDE SEQUENCE [LARGE SCALE GENOMIC DNA]</scope>
    <source>
        <strain evidence="4">NRRL Y-1933</strain>
    </source>
</reference>
<dbReference type="OrthoDB" id="783096at2759"/>
<organism evidence="3 4">
    <name type="scientific">Hyphopichia burtonii NRRL Y-1933</name>
    <dbReference type="NCBI Taxonomy" id="984485"/>
    <lineage>
        <taxon>Eukaryota</taxon>
        <taxon>Fungi</taxon>
        <taxon>Dikarya</taxon>
        <taxon>Ascomycota</taxon>
        <taxon>Saccharomycotina</taxon>
        <taxon>Pichiomycetes</taxon>
        <taxon>Debaryomycetaceae</taxon>
        <taxon>Hyphopichia</taxon>
    </lineage>
</organism>
<feature type="transmembrane region" description="Helical" evidence="1">
    <location>
        <begin position="12"/>
        <end position="33"/>
    </location>
</feature>
<dbReference type="CDD" id="cd07383">
    <property type="entry name" value="MPP_Dcr2"/>
    <property type="match status" value="1"/>
</dbReference>